<keyword evidence="5 8" id="KW-1133">Transmembrane helix</keyword>
<dbReference type="InterPro" id="IPR020846">
    <property type="entry name" value="MFS_dom"/>
</dbReference>
<dbReference type="PROSITE" id="PS50850">
    <property type="entry name" value="MFS"/>
    <property type="match status" value="1"/>
</dbReference>
<evidence type="ECO:0000256" key="4">
    <source>
        <dbReference type="ARBA" id="ARBA00022692"/>
    </source>
</evidence>
<feature type="transmembrane region" description="Helical" evidence="8">
    <location>
        <begin position="237"/>
        <end position="255"/>
    </location>
</feature>
<keyword evidence="11" id="KW-1185">Reference proteome</keyword>
<sequence length="725" mass="77788">MFESLTSRPDRRAAAPAANPWHALWAMMVGFFMILVDATIVAVANPALMAGLGAGYDTVIWVTSAYLLAYAVPLLVAGRLGDRFGPKNLYLLGLTVFTAASLWCGLADSIGMLIGARVVQGVGAALLTPQTLSTITRTFPAERRGVAMSVWGATAGVATLVGPLAGGFLVDGLGWQWIFFVNVPIGVLGVALAVRLVPALPTSKKGFDLPGVVLSGVGMFMVVFALQEGQSHDWAPWVWGTTAGGIGFLAAFVIWQSVNTNEPLVPLVIFRDRDFSLSALGVATIGFVVTAMIVPVMFYAQAVCGLSPTRSALLTAPMAIATGALAPFVGRIVDRSHPRPVVGFGFAVLAVALTWLSVELTPTTPMWRIVLPLTATGVGMAFIWSPLAATATRRLPGRLAGAGSGVYNSTRQVGSVLGSAALAAFMTWRISAEMPPVLADTPAGEGAVGRLPAYLHDSFSAAMSQTLLLPAFFALFGVIAALFLVGSSDRGRSEAIDDELDEGDFDARRPNASYDNDTFLEEVDDIDDDAYVEYTVHWDEPEPRTRRPVVAVEDDADTEPLRARHEQLAHAPGNARRWEPRPATHAPTESEPAPARRPTPAPNAEHDHESWRSILDQLLADVPPAKPTAEPVGFAHNGFHVDDEHRIQPVRHPDRLAEPRSSEAETYSADIPFGADEPDGPSRHRGRGGHEAQEPRPFWFQSNGRHSRDDPDASRSGRHSLPWRD</sequence>
<name>A0ABT2M3U1_9MYCO</name>
<dbReference type="Gene3D" id="1.20.1250.20">
    <property type="entry name" value="MFS general substrate transporter like domains"/>
    <property type="match status" value="1"/>
</dbReference>
<feature type="transmembrane region" description="Helical" evidence="8">
    <location>
        <begin position="413"/>
        <end position="431"/>
    </location>
</feature>
<dbReference type="CDD" id="cd17321">
    <property type="entry name" value="MFS_MMR_MDR_like"/>
    <property type="match status" value="1"/>
</dbReference>
<comment type="caution">
    <text evidence="10">The sequence shown here is derived from an EMBL/GenBank/DDBJ whole genome shotgun (WGS) entry which is preliminary data.</text>
</comment>
<feature type="transmembrane region" description="Helical" evidence="8">
    <location>
        <begin position="206"/>
        <end position="225"/>
    </location>
</feature>
<dbReference type="Gene3D" id="1.20.1720.10">
    <property type="entry name" value="Multidrug resistance protein D"/>
    <property type="match status" value="1"/>
</dbReference>
<evidence type="ECO:0000313" key="11">
    <source>
        <dbReference type="Proteomes" id="UP001206639"/>
    </source>
</evidence>
<evidence type="ECO:0000256" key="1">
    <source>
        <dbReference type="ARBA" id="ARBA00004651"/>
    </source>
</evidence>
<evidence type="ECO:0000256" key="8">
    <source>
        <dbReference type="SAM" id="Phobius"/>
    </source>
</evidence>
<comment type="subcellular location">
    <subcellularLocation>
        <location evidence="1">Cell membrane</location>
        <topology evidence="1">Multi-pass membrane protein</topology>
    </subcellularLocation>
</comment>
<dbReference type="InterPro" id="IPR036259">
    <property type="entry name" value="MFS_trans_sf"/>
</dbReference>
<protein>
    <submittedName>
        <fullName evidence="10">DHA2 family efflux MFS transporter permease subunit</fullName>
    </submittedName>
</protein>
<feature type="domain" description="Major facilitator superfamily (MFS) profile" evidence="9">
    <location>
        <begin position="23"/>
        <end position="489"/>
    </location>
</feature>
<dbReference type="Pfam" id="PF07690">
    <property type="entry name" value="MFS_1"/>
    <property type="match status" value="1"/>
</dbReference>
<dbReference type="RefSeq" id="WP_260991013.1">
    <property type="nucleotide sequence ID" value="NZ_JAODWD010000001.1"/>
</dbReference>
<feature type="transmembrane region" description="Helical" evidence="8">
    <location>
        <begin position="341"/>
        <end position="358"/>
    </location>
</feature>
<keyword evidence="4 8" id="KW-0812">Transmembrane</keyword>
<evidence type="ECO:0000256" key="3">
    <source>
        <dbReference type="ARBA" id="ARBA00022475"/>
    </source>
</evidence>
<feature type="region of interest" description="Disordered" evidence="7">
    <location>
        <begin position="567"/>
        <end position="609"/>
    </location>
</feature>
<dbReference type="Proteomes" id="UP001206639">
    <property type="component" value="Unassembled WGS sequence"/>
</dbReference>
<feature type="compositionally biased region" description="Basic and acidic residues" evidence="7">
    <location>
        <begin position="641"/>
        <end position="663"/>
    </location>
</feature>
<keyword evidence="2" id="KW-0813">Transport</keyword>
<proteinExistence type="predicted"/>
<evidence type="ECO:0000256" key="2">
    <source>
        <dbReference type="ARBA" id="ARBA00022448"/>
    </source>
</evidence>
<evidence type="ECO:0000313" key="10">
    <source>
        <dbReference type="EMBL" id="MCT7656924.1"/>
    </source>
</evidence>
<feature type="transmembrane region" description="Helical" evidence="8">
    <location>
        <begin position="312"/>
        <end position="329"/>
    </location>
</feature>
<organism evidence="10 11">
    <name type="scientific">Mycobacterium deserti</name>
    <dbReference type="NCBI Taxonomy" id="2978347"/>
    <lineage>
        <taxon>Bacteria</taxon>
        <taxon>Bacillati</taxon>
        <taxon>Actinomycetota</taxon>
        <taxon>Actinomycetes</taxon>
        <taxon>Mycobacteriales</taxon>
        <taxon>Mycobacteriaceae</taxon>
        <taxon>Mycobacterium</taxon>
    </lineage>
</organism>
<feature type="transmembrane region" description="Helical" evidence="8">
    <location>
        <begin position="370"/>
        <end position="392"/>
    </location>
</feature>
<accession>A0ABT2M3U1</accession>
<feature type="transmembrane region" description="Helical" evidence="8">
    <location>
        <begin position="59"/>
        <end position="77"/>
    </location>
</feature>
<dbReference type="InterPro" id="IPR004638">
    <property type="entry name" value="EmrB-like"/>
</dbReference>
<reference evidence="11" key="1">
    <citation type="submission" date="2023-07" db="EMBL/GenBank/DDBJ databases">
        <authorList>
            <person name="Deng Y."/>
            <person name="Zhang Y.-Q."/>
        </authorList>
    </citation>
    <scope>NUCLEOTIDE SEQUENCE [LARGE SCALE GENOMIC DNA]</scope>
    <source>
        <strain evidence="11">CPCC 205710</strain>
    </source>
</reference>
<dbReference type="PANTHER" id="PTHR42718:SF42">
    <property type="entry name" value="EXPORT PROTEIN"/>
    <property type="match status" value="1"/>
</dbReference>
<dbReference type="PANTHER" id="PTHR42718">
    <property type="entry name" value="MAJOR FACILITATOR SUPERFAMILY MULTIDRUG TRANSPORTER MFSC"/>
    <property type="match status" value="1"/>
</dbReference>
<feature type="compositionally biased region" description="Basic and acidic residues" evidence="7">
    <location>
        <begin position="706"/>
        <end position="715"/>
    </location>
</feature>
<evidence type="ECO:0000256" key="5">
    <source>
        <dbReference type="ARBA" id="ARBA00022989"/>
    </source>
</evidence>
<feature type="transmembrane region" description="Helical" evidence="8">
    <location>
        <begin position="275"/>
        <end position="300"/>
    </location>
</feature>
<dbReference type="InterPro" id="IPR011701">
    <property type="entry name" value="MFS"/>
</dbReference>
<evidence type="ECO:0000256" key="6">
    <source>
        <dbReference type="ARBA" id="ARBA00023136"/>
    </source>
</evidence>
<dbReference type="EMBL" id="JAODWD010000001">
    <property type="protein sequence ID" value="MCT7656924.1"/>
    <property type="molecule type" value="Genomic_DNA"/>
</dbReference>
<evidence type="ECO:0000256" key="7">
    <source>
        <dbReference type="SAM" id="MobiDB-lite"/>
    </source>
</evidence>
<feature type="transmembrane region" description="Helical" evidence="8">
    <location>
        <begin position="21"/>
        <end position="44"/>
    </location>
</feature>
<feature type="transmembrane region" description="Helical" evidence="8">
    <location>
        <begin position="467"/>
        <end position="485"/>
    </location>
</feature>
<dbReference type="NCBIfam" id="TIGR00711">
    <property type="entry name" value="efflux_EmrB"/>
    <property type="match status" value="1"/>
</dbReference>
<dbReference type="SUPFAM" id="SSF103473">
    <property type="entry name" value="MFS general substrate transporter"/>
    <property type="match status" value="1"/>
</dbReference>
<keyword evidence="3" id="KW-1003">Cell membrane</keyword>
<feature type="transmembrane region" description="Helical" evidence="8">
    <location>
        <begin position="89"/>
        <end position="112"/>
    </location>
</feature>
<keyword evidence="6 8" id="KW-0472">Membrane</keyword>
<feature type="region of interest" description="Disordered" evidence="7">
    <location>
        <begin position="641"/>
        <end position="725"/>
    </location>
</feature>
<feature type="transmembrane region" description="Helical" evidence="8">
    <location>
        <begin position="175"/>
        <end position="194"/>
    </location>
</feature>
<evidence type="ECO:0000259" key="9">
    <source>
        <dbReference type="PROSITE" id="PS50850"/>
    </source>
</evidence>
<gene>
    <name evidence="10" type="ORF">N4S67_00655</name>
</gene>
<feature type="transmembrane region" description="Helical" evidence="8">
    <location>
        <begin position="148"/>
        <end position="169"/>
    </location>
</feature>